<dbReference type="EMBL" id="QLYR01000001">
    <property type="protein sequence ID" value="RAQ30599.1"/>
    <property type="molecule type" value="Genomic_DNA"/>
</dbReference>
<dbReference type="Gene3D" id="3.20.20.510">
    <property type="entry name" value="Uncharacterised protein PF12979, DUF3863"/>
    <property type="match status" value="1"/>
</dbReference>
<sequence length="519" mass="59339">MKNIVNIIHFVRAVEPREGREIDLPGTLREELELGRKYGFPATVLLQYDALILPEYIALLEEYRDQIEAGLWLEVVQPMAEEAGIPWRGRWAWDWHTDVGFLVGYLPEERKRLIDVAFQRFREILGYFPQVAGSWHIDALSLAYMKERYGIAASCNCKDQYGTDGYTMWGGYYNGAYYPSRMNMLCPAQTRENQIDVPVFRMLGADPIHQYDLGLGEPGGYNPSNCQGVASMEPVYAGSGGSKDWVRWYLDENFNGKSLSLAYTQVGQENSFGWQEIEKGLCMQYELLKEYAAGGKIELMTLGESGRWFSGHYAQTPPAAMCIDRDHGAAGNKTVWYNDRFYRLNLLYQDGMLWVRDLYLFDEHFAEKYLDQREPKNQCAFYNLPVMDGFRFSLGSIRAGLYPCQNGQKLAFSEEPYWSRAEGNDTVCAGLGERLCYCAQPGQVGIRCTEQDWYLAFAFAETAQTPYREVLPKELRLSFAGGTENPYAYSLRLKKGRFVRDGQGLRCLPEDGEIILLAR</sequence>
<dbReference type="RefSeq" id="WP_112331794.1">
    <property type="nucleotide sequence ID" value="NZ_QLYR01000001.1"/>
</dbReference>
<gene>
    <name evidence="1" type="ORF">DPQ25_03675</name>
</gene>
<evidence type="ECO:0000313" key="2">
    <source>
        <dbReference type="Proteomes" id="UP000249377"/>
    </source>
</evidence>
<name>A0A328UH07_9FIRM</name>
<organism evidence="1 2">
    <name type="scientific">Hydrogeniiclostridium mannosilyticum</name>
    <dbReference type="NCBI Taxonomy" id="2764322"/>
    <lineage>
        <taxon>Bacteria</taxon>
        <taxon>Bacillati</taxon>
        <taxon>Bacillota</taxon>
        <taxon>Clostridia</taxon>
        <taxon>Eubacteriales</taxon>
        <taxon>Acutalibacteraceae</taxon>
        <taxon>Hydrogeniiclostridium</taxon>
    </lineage>
</organism>
<dbReference type="Proteomes" id="UP000249377">
    <property type="component" value="Unassembled WGS sequence"/>
</dbReference>
<dbReference type="AlphaFoldDB" id="A0A328UH07"/>
<comment type="caution">
    <text evidence="1">The sequence shown here is derived from an EMBL/GenBank/DDBJ whole genome shotgun (WGS) entry which is preliminary data.</text>
</comment>
<evidence type="ECO:0000313" key="1">
    <source>
        <dbReference type="EMBL" id="RAQ30599.1"/>
    </source>
</evidence>
<protein>
    <submittedName>
        <fullName evidence="1">Uncharacterized protein</fullName>
    </submittedName>
</protein>
<keyword evidence="2" id="KW-1185">Reference proteome</keyword>
<accession>A0A328UH07</accession>
<reference evidence="1 2" key="1">
    <citation type="submission" date="2018-06" db="EMBL/GenBank/DDBJ databases">
        <title>Noncontiguous genome sequence of Ruminococcaceae bacterium ASD2818.</title>
        <authorList>
            <person name="Chaplin A.V."/>
            <person name="Sokolova S.R."/>
            <person name="Kochetkova T.O."/>
            <person name="Goltsov A.Y."/>
            <person name="Trofimov D.Y."/>
            <person name="Efimov B.A."/>
        </authorList>
    </citation>
    <scope>NUCLEOTIDE SEQUENCE [LARGE SCALE GENOMIC DNA]</scope>
    <source>
        <strain evidence="1 2">ASD2818</strain>
    </source>
</reference>
<proteinExistence type="predicted"/>